<proteinExistence type="predicted"/>
<dbReference type="SUPFAM" id="SSF47565">
    <property type="entry name" value="Insect pheromone/odorant-binding proteins"/>
    <property type="match status" value="1"/>
</dbReference>
<dbReference type="EnsemblMetazoa" id="XM_012696183.3">
    <property type="protein sequence ID" value="XP_012551637.2"/>
    <property type="gene ID" value="LOC101736646"/>
</dbReference>
<dbReference type="InterPro" id="IPR036728">
    <property type="entry name" value="PBP_GOBP_sf"/>
</dbReference>
<sequence>MASQTIFFILLFTIQLAVNGDFVGKKNGAENDHVVGIKTINKVKIDKDTVITRNLKLENRRNGTGPNLLRGNNREPDWSYHSIPDGMSTHVLDFKRNMTECLKEVQNNDKRPIKRLSPKQESPIHGECLIACVLKKNGVIQNGKVNKDNLMALVSKFHAKETKLMKKLEKNLDRCINISVKNHDECSLASQLNDCTNDIMASSKQKILFNY</sequence>
<dbReference type="InterPro" id="IPR006170">
    <property type="entry name" value="PBP/GOBP"/>
</dbReference>
<dbReference type="KEGG" id="bmor:101736646"/>
<feature type="signal peptide" evidence="1">
    <location>
        <begin position="1"/>
        <end position="20"/>
    </location>
</feature>
<feature type="chain" id="PRO_5035768105" evidence="1">
    <location>
        <begin position="21"/>
        <end position="211"/>
    </location>
</feature>
<keyword evidence="3" id="KW-1185">Reference proteome</keyword>
<dbReference type="GeneID" id="101736646"/>
<evidence type="ECO:0000313" key="2">
    <source>
        <dbReference type="EnsemblMetazoa" id="XP_012551637.2"/>
    </source>
</evidence>
<evidence type="ECO:0000313" key="3">
    <source>
        <dbReference type="Proteomes" id="UP000005204"/>
    </source>
</evidence>
<dbReference type="Proteomes" id="UP000005204">
    <property type="component" value="Unassembled WGS sequence"/>
</dbReference>
<dbReference type="CDD" id="cd23992">
    <property type="entry name" value="PBP_GOBP"/>
    <property type="match status" value="1"/>
</dbReference>
<organism evidence="2 3">
    <name type="scientific">Bombyx mori</name>
    <name type="common">Silk moth</name>
    <dbReference type="NCBI Taxonomy" id="7091"/>
    <lineage>
        <taxon>Eukaryota</taxon>
        <taxon>Metazoa</taxon>
        <taxon>Ecdysozoa</taxon>
        <taxon>Arthropoda</taxon>
        <taxon>Hexapoda</taxon>
        <taxon>Insecta</taxon>
        <taxon>Pterygota</taxon>
        <taxon>Neoptera</taxon>
        <taxon>Endopterygota</taxon>
        <taxon>Lepidoptera</taxon>
        <taxon>Glossata</taxon>
        <taxon>Ditrysia</taxon>
        <taxon>Bombycoidea</taxon>
        <taxon>Bombycidae</taxon>
        <taxon>Bombycinae</taxon>
        <taxon>Bombyx</taxon>
    </lineage>
</organism>
<reference evidence="2" key="2">
    <citation type="submission" date="2022-06" db="UniProtKB">
        <authorList>
            <consortium name="EnsemblMetazoa"/>
        </authorList>
    </citation>
    <scope>IDENTIFICATION</scope>
    <source>
        <strain evidence="2">p50T (Dazao)</strain>
    </source>
</reference>
<keyword evidence="1" id="KW-0732">Signal</keyword>
<dbReference type="Pfam" id="PF01395">
    <property type="entry name" value="PBP_GOBP"/>
    <property type="match status" value="1"/>
</dbReference>
<dbReference type="AlphaFoldDB" id="A0A8R2GD48"/>
<dbReference type="GO" id="GO:0005549">
    <property type="term" value="F:odorant binding"/>
    <property type="evidence" value="ECO:0007669"/>
    <property type="project" value="InterPro"/>
</dbReference>
<dbReference type="RefSeq" id="XP_012551637.2">
    <property type="nucleotide sequence ID" value="XM_012696183.4"/>
</dbReference>
<name>A0A8R2GD48_BOMMO</name>
<protein>
    <submittedName>
        <fullName evidence="2">Uncharacterized protein</fullName>
    </submittedName>
</protein>
<accession>A0A8R2GD48</accession>
<evidence type="ECO:0000256" key="1">
    <source>
        <dbReference type="SAM" id="SignalP"/>
    </source>
</evidence>
<dbReference type="Gene3D" id="1.10.238.20">
    <property type="entry name" value="Pheromone/general odorant binding protein domain"/>
    <property type="match status" value="1"/>
</dbReference>
<dbReference type="SMART" id="SM00708">
    <property type="entry name" value="PhBP"/>
    <property type="match status" value="1"/>
</dbReference>
<reference evidence="3" key="1">
    <citation type="journal article" date="2008" name="Insect Biochem. Mol. Biol.">
        <title>The genome of a lepidopteran model insect, the silkworm Bombyx mori.</title>
        <authorList>
            <consortium name="International Silkworm Genome Consortium"/>
        </authorList>
    </citation>
    <scope>NUCLEOTIDE SEQUENCE [LARGE SCALE GENOMIC DNA]</scope>
    <source>
        <strain evidence="3">p50T</strain>
    </source>
</reference>